<name>A0A2K5PZB9_CEBIM</name>
<dbReference type="Proteomes" id="UP000233040">
    <property type="component" value="Unassembled WGS sequence"/>
</dbReference>
<reference evidence="1" key="2">
    <citation type="submission" date="2025-09" db="UniProtKB">
        <authorList>
            <consortium name="Ensembl"/>
        </authorList>
    </citation>
    <scope>IDENTIFICATION</scope>
</reference>
<keyword evidence="2" id="KW-1185">Reference proteome</keyword>
<sequence>MANIHKAIILGKGKTVTNEASTRKTELDNCPSVSPYLRGQSKLIFKPDLTLEEVQETRLPNV</sequence>
<organism evidence="1 2">
    <name type="scientific">Cebus imitator</name>
    <name type="common">Panamanian white-faced capuchin</name>
    <name type="synonym">Cebus capucinus imitator</name>
    <dbReference type="NCBI Taxonomy" id="2715852"/>
    <lineage>
        <taxon>Eukaryota</taxon>
        <taxon>Metazoa</taxon>
        <taxon>Chordata</taxon>
        <taxon>Craniata</taxon>
        <taxon>Vertebrata</taxon>
        <taxon>Euteleostomi</taxon>
        <taxon>Mammalia</taxon>
        <taxon>Eutheria</taxon>
        <taxon>Euarchontoglires</taxon>
        <taxon>Primates</taxon>
        <taxon>Haplorrhini</taxon>
        <taxon>Platyrrhini</taxon>
        <taxon>Cebidae</taxon>
        <taxon>Cebinae</taxon>
        <taxon>Cebus</taxon>
    </lineage>
</organism>
<accession>A0A2K5PZB9</accession>
<proteinExistence type="predicted"/>
<evidence type="ECO:0000313" key="2">
    <source>
        <dbReference type="Proteomes" id="UP000233040"/>
    </source>
</evidence>
<dbReference type="Ensembl" id="ENSCCAT00000026338.1">
    <property type="protein sequence ID" value="ENSCCAP00000008956.1"/>
    <property type="gene ID" value="ENSCCAG00000022218.1"/>
</dbReference>
<dbReference type="GeneTree" id="ENSGT00940000158378"/>
<gene>
    <name evidence="1" type="primary">B4GALT4</name>
</gene>
<evidence type="ECO:0000313" key="1">
    <source>
        <dbReference type="Ensembl" id="ENSCCAP00000008956.1"/>
    </source>
</evidence>
<protein>
    <submittedName>
        <fullName evidence="1">Beta-1,4-galactosyltransferase 4</fullName>
    </submittedName>
</protein>
<dbReference type="AlphaFoldDB" id="A0A2K5PZB9"/>
<reference evidence="1" key="1">
    <citation type="submission" date="2025-08" db="UniProtKB">
        <authorList>
            <consortium name="Ensembl"/>
        </authorList>
    </citation>
    <scope>IDENTIFICATION</scope>
</reference>